<protein>
    <recommendedName>
        <fullName evidence="7">AP2/ERF domain-containing protein</fullName>
    </recommendedName>
</protein>
<sequence length="290" mass="31900">MEETGGAGYQKPPRSGGRRGGGGTETGKSDVGTRYRGVRRRPWGRYAAEIRDPLSKERRWLGTFDTAEQAACAYDIAARAMRGIKARTNFHYPPPPPLPPPAVPPPDRWPNSSYNTLLLRNLINSSPLRPHCYNSPPPPPPPPILCHGIPCVNASSSSDLSCLMPLQHDQKKPTFTPCSSSSSPAPPPPPVAPKRCLADQTEELDEEEDDEFYFNLQTEPPESGLLQEIVNGFYRNRTVDSDSSSSNPKPYDYDHPEANDDGAPAIPQGLLEDVVQFPDLFAMHAIDRSM</sequence>
<evidence type="ECO:0000259" key="7">
    <source>
        <dbReference type="PROSITE" id="PS51032"/>
    </source>
</evidence>
<accession>A0A8J5GJA1</accession>
<evidence type="ECO:0000256" key="1">
    <source>
        <dbReference type="ARBA" id="ARBA00004123"/>
    </source>
</evidence>
<dbReference type="Pfam" id="PF00847">
    <property type="entry name" value="AP2"/>
    <property type="match status" value="1"/>
</dbReference>
<feature type="region of interest" description="Disordered" evidence="6">
    <location>
        <begin position="171"/>
        <end position="195"/>
    </location>
</feature>
<evidence type="ECO:0000313" key="8">
    <source>
        <dbReference type="EMBL" id="KAG6508841.1"/>
    </source>
</evidence>
<dbReference type="GO" id="GO:0005634">
    <property type="term" value="C:nucleus"/>
    <property type="evidence" value="ECO:0007669"/>
    <property type="project" value="UniProtKB-SubCell"/>
</dbReference>
<evidence type="ECO:0000256" key="6">
    <source>
        <dbReference type="SAM" id="MobiDB-lite"/>
    </source>
</evidence>
<proteinExistence type="predicted"/>
<feature type="region of interest" description="Disordered" evidence="6">
    <location>
        <begin position="1"/>
        <end position="37"/>
    </location>
</feature>
<dbReference type="EMBL" id="JACMSC010000009">
    <property type="protein sequence ID" value="KAG6508841.1"/>
    <property type="molecule type" value="Genomic_DNA"/>
</dbReference>
<dbReference type="SMART" id="SM00380">
    <property type="entry name" value="AP2"/>
    <property type="match status" value="1"/>
</dbReference>
<comment type="subcellular location">
    <subcellularLocation>
        <location evidence="1">Nucleus</location>
    </subcellularLocation>
</comment>
<dbReference type="PROSITE" id="PS51032">
    <property type="entry name" value="AP2_ERF"/>
    <property type="match status" value="1"/>
</dbReference>
<reference evidence="8 9" key="1">
    <citation type="submission" date="2020-08" db="EMBL/GenBank/DDBJ databases">
        <title>Plant Genome Project.</title>
        <authorList>
            <person name="Zhang R.-G."/>
        </authorList>
    </citation>
    <scope>NUCLEOTIDE SEQUENCE [LARGE SCALE GENOMIC DNA]</scope>
    <source>
        <tissue evidence="8">Rhizome</tissue>
    </source>
</reference>
<dbReference type="InterPro" id="IPR001471">
    <property type="entry name" value="AP2/ERF_dom"/>
</dbReference>
<keyword evidence="2" id="KW-0805">Transcription regulation</keyword>
<dbReference type="CDD" id="cd00018">
    <property type="entry name" value="AP2"/>
    <property type="match status" value="1"/>
</dbReference>
<evidence type="ECO:0000313" key="9">
    <source>
        <dbReference type="Proteomes" id="UP000734854"/>
    </source>
</evidence>
<dbReference type="GO" id="GO:0003677">
    <property type="term" value="F:DNA binding"/>
    <property type="evidence" value="ECO:0007669"/>
    <property type="project" value="UniProtKB-KW"/>
</dbReference>
<keyword evidence="5" id="KW-0539">Nucleus</keyword>
<comment type="caution">
    <text evidence="8">The sequence shown here is derived from an EMBL/GenBank/DDBJ whole genome shotgun (WGS) entry which is preliminary data.</text>
</comment>
<dbReference type="Proteomes" id="UP000734854">
    <property type="component" value="Unassembled WGS sequence"/>
</dbReference>
<keyword evidence="3" id="KW-0238">DNA-binding</keyword>
<evidence type="ECO:0000256" key="3">
    <source>
        <dbReference type="ARBA" id="ARBA00023125"/>
    </source>
</evidence>
<dbReference type="GO" id="GO:0003700">
    <property type="term" value="F:DNA-binding transcription factor activity"/>
    <property type="evidence" value="ECO:0007669"/>
    <property type="project" value="InterPro"/>
</dbReference>
<evidence type="ECO:0000256" key="5">
    <source>
        <dbReference type="ARBA" id="ARBA00023242"/>
    </source>
</evidence>
<evidence type="ECO:0000256" key="2">
    <source>
        <dbReference type="ARBA" id="ARBA00023015"/>
    </source>
</evidence>
<feature type="domain" description="AP2/ERF" evidence="7">
    <location>
        <begin position="34"/>
        <end position="91"/>
    </location>
</feature>
<dbReference type="PANTHER" id="PTHR31677">
    <property type="entry name" value="AP2 DOMAIN CLASS TRANSCRIPTION FACTOR"/>
    <property type="match status" value="1"/>
</dbReference>
<feature type="region of interest" description="Disordered" evidence="6">
    <location>
        <begin position="237"/>
        <end position="264"/>
    </location>
</feature>
<dbReference type="OrthoDB" id="642697at2759"/>
<dbReference type="FunFam" id="3.30.730.10:FF:000001">
    <property type="entry name" value="Ethylene-responsive transcription factor 2"/>
    <property type="match status" value="1"/>
</dbReference>
<keyword evidence="4" id="KW-0804">Transcription</keyword>
<keyword evidence="9" id="KW-1185">Reference proteome</keyword>
<dbReference type="AlphaFoldDB" id="A0A8J5GJA1"/>
<evidence type="ECO:0000256" key="4">
    <source>
        <dbReference type="ARBA" id="ARBA00023163"/>
    </source>
</evidence>
<organism evidence="8 9">
    <name type="scientific">Zingiber officinale</name>
    <name type="common">Ginger</name>
    <name type="synonym">Amomum zingiber</name>
    <dbReference type="NCBI Taxonomy" id="94328"/>
    <lineage>
        <taxon>Eukaryota</taxon>
        <taxon>Viridiplantae</taxon>
        <taxon>Streptophyta</taxon>
        <taxon>Embryophyta</taxon>
        <taxon>Tracheophyta</taxon>
        <taxon>Spermatophyta</taxon>
        <taxon>Magnoliopsida</taxon>
        <taxon>Liliopsida</taxon>
        <taxon>Zingiberales</taxon>
        <taxon>Zingiberaceae</taxon>
        <taxon>Zingiber</taxon>
    </lineage>
</organism>
<gene>
    <name evidence="8" type="ORF">ZIOFF_034223</name>
</gene>
<dbReference type="PANTHER" id="PTHR31677:SF146">
    <property type="entry name" value="ETHYLENE-RESPONSIVE TRANSCRIPTION FACTOR ESR2"/>
    <property type="match status" value="1"/>
</dbReference>
<name>A0A8J5GJA1_ZINOF</name>